<dbReference type="KEGG" id="rbi:RB2501_05785"/>
<organism evidence="1 2">
    <name type="scientific">Robiginitalea biformata (strain ATCC BAA-864 / DSM 15991 / KCTC 12146 / HTCC2501)</name>
    <dbReference type="NCBI Taxonomy" id="313596"/>
    <lineage>
        <taxon>Bacteria</taxon>
        <taxon>Pseudomonadati</taxon>
        <taxon>Bacteroidota</taxon>
        <taxon>Flavobacteriia</taxon>
        <taxon>Flavobacteriales</taxon>
        <taxon>Flavobacteriaceae</taxon>
        <taxon>Robiginitalea</taxon>
    </lineage>
</organism>
<dbReference type="EMBL" id="CP001712">
    <property type="protein sequence ID" value="EAR16385.1"/>
    <property type="molecule type" value="Genomic_DNA"/>
</dbReference>
<proteinExistence type="predicted"/>
<reference evidence="1 2" key="1">
    <citation type="journal article" date="2009" name="J. Bacteriol.">
        <title>Complete genome sequence of Robiginitalea biformata HTCC2501.</title>
        <authorList>
            <person name="Oh H.M."/>
            <person name="Giovannoni S.J."/>
            <person name="Lee K."/>
            <person name="Ferriera S."/>
            <person name="Johnson J."/>
            <person name="Cho J.C."/>
        </authorList>
    </citation>
    <scope>NUCLEOTIDE SEQUENCE [LARGE SCALE GENOMIC DNA]</scope>
    <source>
        <strain evidence="2">ATCC BAA-864 / HTCC2501 / KCTC 12146</strain>
    </source>
</reference>
<keyword evidence="2" id="KW-1185">Reference proteome</keyword>
<dbReference type="Proteomes" id="UP000009049">
    <property type="component" value="Chromosome"/>
</dbReference>
<evidence type="ECO:0000313" key="1">
    <source>
        <dbReference type="EMBL" id="EAR16385.1"/>
    </source>
</evidence>
<evidence type="ECO:0000313" key="2">
    <source>
        <dbReference type="Proteomes" id="UP000009049"/>
    </source>
</evidence>
<sequence length="74" mass="7832">MKIKEKMMKRCLYYFLGLVAALVLAVLSGKATYGEGSVLDGTETAAVSDEGSDALVSGAPLEKVRGIEPNQENP</sequence>
<dbReference type="HOGENOM" id="CLU_2685498_0_0_10"/>
<name>A4CHH7_ROBBH</name>
<gene>
    <name evidence="1" type="ordered locus">RB2501_05785</name>
</gene>
<dbReference type="RefSeq" id="WP_015753142.1">
    <property type="nucleotide sequence ID" value="NC_013222.1"/>
</dbReference>
<dbReference type="STRING" id="313596.RB2501_05785"/>
<protein>
    <submittedName>
        <fullName evidence="1">Uncharacterized protein</fullName>
    </submittedName>
</protein>
<dbReference type="AlphaFoldDB" id="A4CHH7"/>
<accession>A4CHH7</accession>